<sequence length="368" mass="39604">MTSNQPIQRQGGITLMKRKSLFRTFTFIVLASIIAIVAGCGSKASPANSSAAGSAPAAASAADSKKYEGVVVNIEGSQIGPILIAKEKGWFEEEFAKYGATVKYQSLQSASQFLEAIASDRLDFARTGYIGTITGQAANIGFTSISEGSNGGGDGIIVPKDSPVQSVKDLKGKKIAVSKGSSSWGLLLNALKKDGLKLADIQAINLQPDEAQSAFQSGKVDAWVVWEPFRTNQIKNQGAKLLAEGKTIGAFNPAYNIVRTKFAKQYPELVGAYLKAYERALQWQNKNLDEAVTLLAKSKKLDEETIRISLTNNVATNLPISAEANKSQQATADLMLESGDLKEKLDVTKVIDNSYIEKALKEYPTEKR</sequence>
<dbReference type="NCBIfam" id="TIGR01728">
    <property type="entry name" value="SsuA_fam"/>
    <property type="match status" value="1"/>
</dbReference>
<keyword evidence="7" id="KW-1133">Transmembrane helix</keyword>
<dbReference type="InterPro" id="IPR001638">
    <property type="entry name" value="Solute-binding_3/MltF_N"/>
</dbReference>
<dbReference type="Pfam" id="PF09084">
    <property type="entry name" value="NMT1"/>
    <property type="match status" value="1"/>
</dbReference>
<protein>
    <recommendedName>
        <fullName evidence="6">Putative aliphatic sulfonates-binding protein</fullName>
    </recommendedName>
</protein>
<keyword evidence="7" id="KW-0472">Membrane</keyword>
<dbReference type="SUPFAM" id="SSF53850">
    <property type="entry name" value="Periplasmic binding protein-like II"/>
    <property type="match status" value="1"/>
</dbReference>
<evidence type="ECO:0000256" key="6">
    <source>
        <dbReference type="ARBA" id="ARBA00070228"/>
    </source>
</evidence>
<evidence type="ECO:0000313" key="9">
    <source>
        <dbReference type="EMBL" id="OXM84295.1"/>
    </source>
</evidence>
<dbReference type="AlphaFoldDB" id="A0A229ULX5"/>
<keyword evidence="10" id="KW-1185">Reference proteome</keyword>
<dbReference type="EMBL" id="NMQW01000033">
    <property type="protein sequence ID" value="OXM84295.1"/>
    <property type="molecule type" value="Genomic_DNA"/>
</dbReference>
<feature type="transmembrane region" description="Helical" evidence="7">
    <location>
        <begin position="21"/>
        <end position="39"/>
    </location>
</feature>
<dbReference type="Proteomes" id="UP000215509">
    <property type="component" value="Unassembled WGS sequence"/>
</dbReference>
<dbReference type="GO" id="GO:0042626">
    <property type="term" value="F:ATPase-coupled transmembrane transporter activity"/>
    <property type="evidence" value="ECO:0007669"/>
    <property type="project" value="InterPro"/>
</dbReference>
<feature type="domain" description="Solute-binding protein family 3/N-terminal" evidence="8">
    <location>
        <begin position="69"/>
        <end position="291"/>
    </location>
</feature>
<dbReference type="GO" id="GO:0042597">
    <property type="term" value="C:periplasmic space"/>
    <property type="evidence" value="ECO:0007669"/>
    <property type="project" value="UniProtKB-SubCell"/>
</dbReference>
<keyword evidence="4" id="KW-0732">Signal</keyword>
<name>A0A229ULX5_9BACL</name>
<dbReference type="PANTHER" id="PTHR30024:SF42">
    <property type="entry name" value="ALIPHATIC SULFONATES-BINDING PROTEIN-RELATED"/>
    <property type="match status" value="1"/>
</dbReference>
<dbReference type="InterPro" id="IPR010067">
    <property type="entry name" value="ABC_SsuA_sub-bd"/>
</dbReference>
<keyword evidence="3" id="KW-0813">Transport</keyword>
<keyword evidence="7" id="KW-0812">Transmembrane</keyword>
<dbReference type="OrthoDB" id="286202at2"/>
<comment type="function">
    <text evidence="5">Part of a binding-protein-dependent transport system for aliphatic sulfonates. Putative binding protein.</text>
</comment>
<gene>
    <name evidence="9" type="ORF">CF651_21155</name>
</gene>
<evidence type="ECO:0000256" key="1">
    <source>
        <dbReference type="ARBA" id="ARBA00004418"/>
    </source>
</evidence>
<comment type="subcellular location">
    <subcellularLocation>
        <location evidence="1">Periplasm</location>
    </subcellularLocation>
</comment>
<comment type="similarity">
    <text evidence="2">Belongs to the bacterial solute-binding protein SsuA/TauA family.</text>
</comment>
<dbReference type="Gene3D" id="3.40.190.10">
    <property type="entry name" value="Periplasmic binding protein-like II"/>
    <property type="match status" value="2"/>
</dbReference>
<dbReference type="SMART" id="SM00062">
    <property type="entry name" value="PBPb"/>
    <property type="match status" value="1"/>
</dbReference>
<evidence type="ECO:0000256" key="2">
    <source>
        <dbReference type="ARBA" id="ARBA00010742"/>
    </source>
</evidence>
<reference evidence="9 10" key="1">
    <citation type="submission" date="2017-07" db="EMBL/GenBank/DDBJ databases">
        <title>Genome sequencing and assembly of Paenibacillus rigui.</title>
        <authorList>
            <person name="Mayilraj S."/>
        </authorList>
    </citation>
    <scope>NUCLEOTIDE SEQUENCE [LARGE SCALE GENOMIC DNA]</scope>
    <source>
        <strain evidence="9 10">JCM 16352</strain>
    </source>
</reference>
<dbReference type="GO" id="GO:0016020">
    <property type="term" value="C:membrane"/>
    <property type="evidence" value="ECO:0007669"/>
    <property type="project" value="InterPro"/>
</dbReference>
<organism evidence="9 10">
    <name type="scientific">Paenibacillus rigui</name>
    <dbReference type="NCBI Taxonomy" id="554312"/>
    <lineage>
        <taxon>Bacteria</taxon>
        <taxon>Bacillati</taxon>
        <taxon>Bacillota</taxon>
        <taxon>Bacilli</taxon>
        <taxon>Bacillales</taxon>
        <taxon>Paenibacillaceae</taxon>
        <taxon>Paenibacillus</taxon>
    </lineage>
</organism>
<dbReference type="InterPro" id="IPR015168">
    <property type="entry name" value="SsuA/THI5"/>
</dbReference>
<comment type="caution">
    <text evidence="9">The sequence shown here is derived from an EMBL/GenBank/DDBJ whole genome shotgun (WGS) entry which is preliminary data.</text>
</comment>
<accession>A0A229ULX5</accession>
<evidence type="ECO:0000259" key="8">
    <source>
        <dbReference type="SMART" id="SM00062"/>
    </source>
</evidence>
<dbReference type="PANTHER" id="PTHR30024">
    <property type="entry name" value="ALIPHATIC SULFONATES-BINDING PROTEIN-RELATED"/>
    <property type="match status" value="1"/>
</dbReference>
<evidence type="ECO:0000256" key="7">
    <source>
        <dbReference type="SAM" id="Phobius"/>
    </source>
</evidence>
<evidence type="ECO:0000256" key="3">
    <source>
        <dbReference type="ARBA" id="ARBA00022448"/>
    </source>
</evidence>
<dbReference type="FunFam" id="3.40.190.10:FF:000050">
    <property type="entry name" value="Sulfonate ABC transporter substrate-binding protein"/>
    <property type="match status" value="1"/>
</dbReference>
<evidence type="ECO:0000313" key="10">
    <source>
        <dbReference type="Proteomes" id="UP000215509"/>
    </source>
</evidence>
<proteinExistence type="inferred from homology"/>
<evidence type="ECO:0000256" key="4">
    <source>
        <dbReference type="ARBA" id="ARBA00022729"/>
    </source>
</evidence>
<evidence type="ECO:0000256" key="5">
    <source>
        <dbReference type="ARBA" id="ARBA00055538"/>
    </source>
</evidence>